<comment type="catalytic activity">
    <reaction evidence="6">
        <text>L-glutamyl-tRNA(Gln) + L-glutamine + ATP + H2O = L-glutaminyl-tRNA(Gln) + L-glutamate + ADP + phosphate + H(+)</text>
        <dbReference type="Rhea" id="RHEA:17521"/>
        <dbReference type="Rhea" id="RHEA-COMP:9681"/>
        <dbReference type="Rhea" id="RHEA-COMP:9684"/>
        <dbReference type="ChEBI" id="CHEBI:15377"/>
        <dbReference type="ChEBI" id="CHEBI:15378"/>
        <dbReference type="ChEBI" id="CHEBI:29985"/>
        <dbReference type="ChEBI" id="CHEBI:30616"/>
        <dbReference type="ChEBI" id="CHEBI:43474"/>
        <dbReference type="ChEBI" id="CHEBI:58359"/>
        <dbReference type="ChEBI" id="CHEBI:78520"/>
        <dbReference type="ChEBI" id="CHEBI:78521"/>
        <dbReference type="ChEBI" id="CHEBI:456216"/>
        <dbReference type="EC" id="6.3.5.7"/>
    </reaction>
</comment>
<dbReference type="EMBL" id="LGCL01000025">
    <property type="protein sequence ID" value="KPL76525.1"/>
    <property type="molecule type" value="Genomic_DNA"/>
</dbReference>
<keyword evidence="4 6" id="KW-0648">Protein biosynthesis</keyword>
<dbReference type="Pfam" id="PF01425">
    <property type="entry name" value="Amidase"/>
    <property type="match status" value="1"/>
</dbReference>
<evidence type="ECO:0000313" key="9">
    <source>
        <dbReference type="EMBL" id="KPL76525.1"/>
    </source>
</evidence>
<dbReference type="InterPro" id="IPR004412">
    <property type="entry name" value="GatA"/>
</dbReference>
<dbReference type="GO" id="GO:0016740">
    <property type="term" value="F:transferase activity"/>
    <property type="evidence" value="ECO:0007669"/>
    <property type="project" value="UniProtKB-KW"/>
</dbReference>
<evidence type="ECO:0000256" key="3">
    <source>
        <dbReference type="ARBA" id="ARBA00022840"/>
    </source>
</evidence>
<comment type="function">
    <text evidence="5 6">Allows the formation of correctly charged Gln-tRNA(Gln) through the transamidation of misacylated Glu-tRNA(Gln) in organisms which lack glutaminyl-tRNA synthetase. The reaction takes place in the presence of glutamine and ATP through an activated gamma-phospho-Glu-tRNA(Gln).</text>
</comment>
<sequence>MELCDRSAYELTQLLRQGQTSAVEIVQAHLKRVEAVDGRPGSLDSADLSDEDRQRVHAFITLTAGRALAQAAEVDRKLAAGEDPGPLAGVPFTVKDIFCVEGTPSTAASRILANYTAPYTATAVERMQAAGALMLGKVNLDEFTYGSSNESSAFQPHPRNPWNTSRVPGGSSGGSTASVAAGEAPLSLGTDTAGSIRQPAAFCGVVGLKPTYGRVSRYGLIAFGSSLDCPGPVARDTRDAAMMLQTIAGVDARDATTAAVPVEDYLAALEKGVKGMRIGLSPDYMKIAFIDAETGEYEARPLPPEIEAATLRAAQLYANLGAEIVEDVPMPNTRYGIPAYFVISRVEAASNLHRYDGVKYGHRTAAATNELSELYRQSRAEGFGPQPKLRILMGMYVSAAQYSEQYYNRALRVRTLIRRDYDQAFDPHGAYRLDALLTPTTPTTAFPIGDVYGDSVLMQYADQLTVPANHAGVPGISIPAGLDGEGLPVGIQLLGPDFSEAALLRAGRAFEQATAADEWRKARPQVLRA</sequence>
<accession>A0A0P6X1Z4</accession>
<dbReference type="PANTHER" id="PTHR11895">
    <property type="entry name" value="TRANSAMIDASE"/>
    <property type="match status" value="1"/>
</dbReference>
<dbReference type="InterPro" id="IPR023631">
    <property type="entry name" value="Amidase_dom"/>
</dbReference>
<organism evidence="9 10">
    <name type="scientific">Ornatilinea apprima</name>
    <dbReference type="NCBI Taxonomy" id="1134406"/>
    <lineage>
        <taxon>Bacteria</taxon>
        <taxon>Bacillati</taxon>
        <taxon>Chloroflexota</taxon>
        <taxon>Anaerolineae</taxon>
        <taxon>Anaerolineales</taxon>
        <taxon>Anaerolineaceae</taxon>
        <taxon>Ornatilinea</taxon>
    </lineage>
</organism>
<comment type="similarity">
    <text evidence="6">Belongs to the amidase family. GatA subfamily.</text>
</comment>
<feature type="domain" description="Amidase" evidence="8">
    <location>
        <begin position="53"/>
        <end position="504"/>
    </location>
</feature>
<dbReference type="NCBIfam" id="TIGR00132">
    <property type="entry name" value="gatA"/>
    <property type="match status" value="1"/>
</dbReference>
<dbReference type="GO" id="GO:0005524">
    <property type="term" value="F:ATP binding"/>
    <property type="evidence" value="ECO:0007669"/>
    <property type="project" value="UniProtKB-KW"/>
</dbReference>
<feature type="region of interest" description="Disordered" evidence="7">
    <location>
        <begin position="147"/>
        <end position="179"/>
    </location>
</feature>
<dbReference type="Gene3D" id="3.90.1300.10">
    <property type="entry name" value="Amidase signature (AS) domain"/>
    <property type="match status" value="1"/>
</dbReference>
<dbReference type="InterPro" id="IPR036928">
    <property type="entry name" value="AS_sf"/>
</dbReference>
<evidence type="ECO:0000256" key="4">
    <source>
        <dbReference type="ARBA" id="ARBA00022917"/>
    </source>
</evidence>
<dbReference type="SUPFAM" id="SSF75304">
    <property type="entry name" value="Amidase signature (AS) enzymes"/>
    <property type="match status" value="1"/>
</dbReference>
<keyword evidence="9" id="KW-0808">Transferase</keyword>
<dbReference type="OrthoDB" id="9811471at2"/>
<feature type="active site" description="Charge relay system" evidence="6">
    <location>
        <position position="95"/>
    </location>
</feature>
<dbReference type="EC" id="6.3.5.7" evidence="6"/>
<dbReference type="GO" id="GO:0050567">
    <property type="term" value="F:glutaminyl-tRNA synthase (glutamine-hydrolyzing) activity"/>
    <property type="evidence" value="ECO:0007669"/>
    <property type="project" value="UniProtKB-UniRule"/>
</dbReference>
<dbReference type="AlphaFoldDB" id="A0A0P6X1Z4"/>
<evidence type="ECO:0000256" key="1">
    <source>
        <dbReference type="ARBA" id="ARBA00022598"/>
    </source>
</evidence>
<protein>
    <recommendedName>
        <fullName evidence="6">Glutamyl-tRNA(Gln) amidotransferase subunit A</fullName>
        <shortName evidence="6">Glu-ADT subunit A</shortName>
        <ecNumber evidence="6">6.3.5.7</ecNumber>
    </recommendedName>
</protein>
<dbReference type="PATRIC" id="fig|1134406.4.peg.934"/>
<reference evidence="9 10" key="1">
    <citation type="submission" date="2015-07" db="EMBL/GenBank/DDBJ databases">
        <title>Genome sequence of Ornatilinea apprima DSM 23815.</title>
        <authorList>
            <person name="Hemp J."/>
            <person name="Ward L.M."/>
            <person name="Pace L.A."/>
            <person name="Fischer W.W."/>
        </authorList>
    </citation>
    <scope>NUCLEOTIDE SEQUENCE [LARGE SCALE GENOMIC DNA]</scope>
    <source>
        <strain evidence="9 10">P3M-1</strain>
    </source>
</reference>
<proteinExistence type="inferred from homology"/>
<comment type="caution">
    <text evidence="9">The sequence shown here is derived from an EMBL/GenBank/DDBJ whole genome shotgun (WGS) entry which is preliminary data.</text>
</comment>
<dbReference type="InterPro" id="IPR000120">
    <property type="entry name" value="Amidase"/>
</dbReference>
<comment type="subunit">
    <text evidence="6">Heterotrimer of A, B and C subunits.</text>
</comment>
<evidence type="ECO:0000256" key="2">
    <source>
        <dbReference type="ARBA" id="ARBA00022741"/>
    </source>
</evidence>
<gene>
    <name evidence="6 9" type="primary">gatA</name>
    <name evidence="9" type="ORF">ADN00_11190</name>
</gene>
<evidence type="ECO:0000259" key="8">
    <source>
        <dbReference type="Pfam" id="PF01425"/>
    </source>
</evidence>
<dbReference type="Proteomes" id="UP000050417">
    <property type="component" value="Unassembled WGS sequence"/>
</dbReference>
<evidence type="ECO:0000256" key="5">
    <source>
        <dbReference type="ARBA" id="ARBA00025295"/>
    </source>
</evidence>
<dbReference type="HAMAP" id="MF_00120">
    <property type="entry name" value="GatA"/>
    <property type="match status" value="1"/>
</dbReference>
<dbReference type="STRING" id="1134406.ADN00_11190"/>
<dbReference type="RefSeq" id="WP_075063099.1">
    <property type="nucleotide sequence ID" value="NZ_LGCL01000025.1"/>
</dbReference>
<dbReference type="GO" id="GO:0030956">
    <property type="term" value="C:glutamyl-tRNA(Gln) amidotransferase complex"/>
    <property type="evidence" value="ECO:0007669"/>
    <property type="project" value="InterPro"/>
</dbReference>
<name>A0A0P6X1Z4_9CHLR</name>
<evidence type="ECO:0000256" key="6">
    <source>
        <dbReference type="HAMAP-Rule" id="MF_00120"/>
    </source>
</evidence>
<dbReference type="PANTHER" id="PTHR11895:SF151">
    <property type="entry name" value="GLUTAMYL-TRNA(GLN) AMIDOTRANSFERASE SUBUNIT A"/>
    <property type="match status" value="1"/>
</dbReference>
<keyword evidence="10" id="KW-1185">Reference proteome</keyword>
<keyword evidence="2 6" id="KW-0547">Nucleotide-binding</keyword>
<feature type="active site" description="Acyl-ester intermediate" evidence="6">
    <location>
        <position position="195"/>
    </location>
</feature>
<evidence type="ECO:0000256" key="7">
    <source>
        <dbReference type="SAM" id="MobiDB-lite"/>
    </source>
</evidence>
<dbReference type="GO" id="GO:0006412">
    <property type="term" value="P:translation"/>
    <property type="evidence" value="ECO:0007669"/>
    <property type="project" value="UniProtKB-UniRule"/>
</dbReference>
<feature type="active site" description="Charge relay system" evidence="6">
    <location>
        <position position="171"/>
    </location>
</feature>
<keyword evidence="3 6" id="KW-0067">ATP-binding</keyword>
<evidence type="ECO:0000313" key="10">
    <source>
        <dbReference type="Proteomes" id="UP000050417"/>
    </source>
</evidence>
<keyword evidence="1 6" id="KW-0436">Ligase</keyword>